<evidence type="ECO:0000313" key="8">
    <source>
        <dbReference type="Proteomes" id="UP000298416"/>
    </source>
</evidence>
<evidence type="ECO:0000256" key="5">
    <source>
        <dbReference type="SAM" id="MobiDB-lite"/>
    </source>
</evidence>
<feature type="region of interest" description="Disordered" evidence="5">
    <location>
        <begin position="338"/>
        <end position="366"/>
    </location>
</feature>
<dbReference type="InterPro" id="IPR011598">
    <property type="entry name" value="bHLH_dom"/>
</dbReference>
<gene>
    <name evidence="7" type="ORF">SASPL_141446</name>
</gene>
<dbReference type="EMBL" id="PNBA02000015">
    <property type="protein sequence ID" value="KAG6399958.1"/>
    <property type="molecule type" value="Genomic_DNA"/>
</dbReference>
<feature type="domain" description="BHLH" evidence="6">
    <location>
        <begin position="352"/>
        <end position="401"/>
    </location>
</feature>
<dbReference type="GO" id="GO:0043565">
    <property type="term" value="F:sequence-specific DNA binding"/>
    <property type="evidence" value="ECO:0007669"/>
    <property type="project" value="TreeGrafter"/>
</dbReference>
<accession>A0A8X8ZCV5</accession>
<evidence type="ECO:0000259" key="6">
    <source>
        <dbReference type="PROSITE" id="PS50888"/>
    </source>
</evidence>
<proteinExistence type="predicted"/>
<dbReference type="PROSITE" id="PS50888">
    <property type="entry name" value="BHLH"/>
    <property type="match status" value="1"/>
</dbReference>
<keyword evidence="3" id="KW-0804">Transcription</keyword>
<dbReference type="InterPro" id="IPR036638">
    <property type="entry name" value="HLH_DNA-bd_sf"/>
</dbReference>
<dbReference type="Proteomes" id="UP000298416">
    <property type="component" value="Unassembled WGS sequence"/>
</dbReference>
<dbReference type="GO" id="GO:0046983">
    <property type="term" value="F:protein dimerization activity"/>
    <property type="evidence" value="ECO:0007669"/>
    <property type="project" value="InterPro"/>
</dbReference>
<name>A0A8X8ZCV5_SALSN</name>
<comment type="subcellular location">
    <subcellularLocation>
        <location evidence="1">Nucleus</location>
    </subcellularLocation>
</comment>
<dbReference type="Pfam" id="PF00010">
    <property type="entry name" value="HLH"/>
    <property type="match status" value="1"/>
</dbReference>
<organism evidence="7">
    <name type="scientific">Salvia splendens</name>
    <name type="common">Scarlet sage</name>
    <dbReference type="NCBI Taxonomy" id="180675"/>
    <lineage>
        <taxon>Eukaryota</taxon>
        <taxon>Viridiplantae</taxon>
        <taxon>Streptophyta</taxon>
        <taxon>Embryophyta</taxon>
        <taxon>Tracheophyta</taxon>
        <taxon>Spermatophyta</taxon>
        <taxon>Magnoliopsida</taxon>
        <taxon>eudicotyledons</taxon>
        <taxon>Gunneridae</taxon>
        <taxon>Pentapetalae</taxon>
        <taxon>asterids</taxon>
        <taxon>lamiids</taxon>
        <taxon>Lamiales</taxon>
        <taxon>Lamiaceae</taxon>
        <taxon>Nepetoideae</taxon>
        <taxon>Mentheae</taxon>
        <taxon>Salviinae</taxon>
        <taxon>Salvia</taxon>
        <taxon>Salvia subgen. Calosphace</taxon>
        <taxon>core Calosphace</taxon>
    </lineage>
</organism>
<evidence type="ECO:0000256" key="2">
    <source>
        <dbReference type="ARBA" id="ARBA00023015"/>
    </source>
</evidence>
<dbReference type="SMART" id="SM00353">
    <property type="entry name" value="HLH"/>
    <property type="match status" value="1"/>
</dbReference>
<keyword evidence="4" id="KW-0539">Nucleus</keyword>
<keyword evidence="8" id="KW-1185">Reference proteome</keyword>
<protein>
    <recommendedName>
        <fullName evidence="6">BHLH domain-containing protein</fullName>
    </recommendedName>
</protein>
<comment type="caution">
    <text evidence="7">The sequence shown here is derived from an EMBL/GenBank/DDBJ whole genome shotgun (WGS) entry which is preliminary data.</text>
</comment>
<reference evidence="7" key="1">
    <citation type="submission" date="2018-01" db="EMBL/GenBank/DDBJ databases">
        <authorList>
            <person name="Mao J.F."/>
        </authorList>
    </citation>
    <scope>NUCLEOTIDE SEQUENCE</scope>
    <source>
        <strain evidence="7">Huo1</strain>
        <tissue evidence="7">Leaf</tissue>
    </source>
</reference>
<evidence type="ECO:0000256" key="1">
    <source>
        <dbReference type="ARBA" id="ARBA00004123"/>
    </source>
</evidence>
<dbReference type="GO" id="GO:0003700">
    <property type="term" value="F:DNA-binding transcription factor activity"/>
    <property type="evidence" value="ECO:0007669"/>
    <property type="project" value="TreeGrafter"/>
</dbReference>
<dbReference type="SUPFAM" id="SSF47459">
    <property type="entry name" value="HLH, helix-loop-helix DNA-binding domain"/>
    <property type="match status" value="1"/>
</dbReference>
<dbReference type="PANTHER" id="PTHR31945:SF150">
    <property type="entry name" value="TRANSCRIPTION FACTOR BHLH93-LIKE"/>
    <property type="match status" value="1"/>
</dbReference>
<keyword evidence="2" id="KW-0805">Transcription regulation</keyword>
<evidence type="ECO:0000256" key="4">
    <source>
        <dbReference type="ARBA" id="ARBA00023242"/>
    </source>
</evidence>
<dbReference type="InterPro" id="IPR051358">
    <property type="entry name" value="TF_AMS/ICE1/BHLH6-like"/>
</dbReference>
<evidence type="ECO:0000313" key="7">
    <source>
        <dbReference type="EMBL" id="KAG6399958.1"/>
    </source>
</evidence>
<dbReference type="PANTHER" id="PTHR31945">
    <property type="entry name" value="TRANSCRIPTION FACTOR SCREAM2-RELATED"/>
    <property type="match status" value="1"/>
</dbReference>
<reference evidence="7" key="2">
    <citation type="submission" date="2020-08" db="EMBL/GenBank/DDBJ databases">
        <title>Plant Genome Project.</title>
        <authorList>
            <person name="Zhang R.-G."/>
        </authorList>
    </citation>
    <scope>NUCLEOTIDE SEQUENCE</scope>
    <source>
        <strain evidence="7">Huo1</strain>
        <tissue evidence="7">Leaf</tissue>
    </source>
</reference>
<dbReference type="AlphaFoldDB" id="A0A8X8ZCV5"/>
<dbReference type="Gene3D" id="4.10.280.10">
    <property type="entry name" value="Helix-loop-helix DNA-binding domain"/>
    <property type="match status" value="1"/>
</dbReference>
<sequence length="457" mass="51351">MPFYFQAQILRSDYRHWVAVGYRLHCVESSRIDLLRSSPVIVHSSAATDRSSPVFIPTNHRLILPPEFLMGFDDGYFEGFIPTMAFTVVVRRSHLSPPRRADAGWLLRLFLCDSLLDSRIGDLHATIFLLGLLQQGSSLGAFSSIHGSIGLAIFDESQPNFAVPHSQRHLLALTREAIITLLLSGSPLLAVCAIVYPCYRSPSAGAEQRLLELAEVTSLLLSADCSISIFSIIECSVEYDRERVMEISTQHSLLEELIIDSSFSTEFFQNTWNFAQSPDFYVPSTNPSFMDLISPPEFGNPFPFFDALTSPELGSLDDPPPMSIHDDYAAATMEVNTQISGERKSKSKKPQGQPSKNLMAERRRRKRLNDRLSMLRSIVPKISKMDRTSILGDTIDYMRELLDKIHKLREEGVDSKVMEHQMQLRNPPKDAEQRAMVSSEDVKQALFTNAGYGGRCL</sequence>
<dbReference type="GO" id="GO:0005634">
    <property type="term" value="C:nucleus"/>
    <property type="evidence" value="ECO:0007669"/>
    <property type="project" value="UniProtKB-SubCell"/>
</dbReference>
<evidence type="ECO:0000256" key="3">
    <source>
        <dbReference type="ARBA" id="ARBA00023163"/>
    </source>
</evidence>